<evidence type="ECO:0000313" key="1">
    <source>
        <dbReference type="EMBL" id="NYS47455.1"/>
    </source>
</evidence>
<proteinExistence type="predicted"/>
<organism evidence="1 2">
    <name type="scientific">Gemelliphila palaticanis</name>
    <dbReference type="NCBI Taxonomy" id="81950"/>
    <lineage>
        <taxon>Bacteria</taxon>
        <taxon>Bacillati</taxon>
        <taxon>Bacillota</taxon>
        <taxon>Bacilli</taxon>
        <taxon>Bacillales</taxon>
        <taxon>Gemellaceae</taxon>
        <taxon>Gemelliphila</taxon>
    </lineage>
</organism>
<comment type="caution">
    <text evidence="1">The sequence shown here is derived from an EMBL/GenBank/DDBJ whole genome shotgun (WGS) entry which is preliminary data.</text>
</comment>
<dbReference type="Proteomes" id="UP000531840">
    <property type="component" value="Unassembled WGS sequence"/>
</dbReference>
<name>A0ABX2T2M0_9BACL</name>
<evidence type="ECO:0008006" key="3">
    <source>
        <dbReference type="Google" id="ProtNLM"/>
    </source>
</evidence>
<keyword evidence="2" id="KW-1185">Reference proteome</keyword>
<dbReference type="RefSeq" id="WP_179941239.1">
    <property type="nucleotide sequence ID" value="NZ_JACBYF010000006.1"/>
</dbReference>
<dbReference type="EMBL" id="JACBYF010000006">
    <property type="protein sequence ID" value="NYS47455.1"/>
    <property type="molecule type" value="Genomic_DNA"/>
</dbReference>
<evidence type="ECO:0000313" key="2">
    <source>
        <dbReference type="Proteomes" id="UP000531840"/>
    </source>
</evidence>
<protein>
    <recommendedName>
        <fullName evidence="3">Tetratricopeptide repeat protein</fullName>
    </recommendedName>
</protein>
<sequence length="181" mass="22004">MNIFSYYIDENLKEVPYYPNELCDYLKNVELELTSCKYSKNDIIKKKIELSNYYRLLGNLNKAEFYILDVRKYYVEENNIEKLLLNKLRLAIIYQYKKDYLKSNDLFDFLLENVDYSYSYIDFLFQHYAKNLFDQKKYLLSLKYFNMALDIRLDKNNKELINSTQQAINVCKSKIYFSNNI</sequence>
<accession>A0ABX2T2M0</accession>
<gene>
    <name evidence="1" type="ORF">HZY85_04505</name>
</gene>
<reference evidence="1 2" key="1">
    <citation type="submission" date="2020-07" db="EMBL/GenBank/DDBJ databases">
        <title>MOT database genomes.</title>
        <authorList>
            <person name="Joseph S."/>
            <person name="Aduse-Opoku J."/>
            <person name="Hashim A."/>
            <person name="Wade W."/>
            <person name="Curtis M."/>
        </authorList>
    </citation>
    <scope>NUCLEOTIDE SEQUENCE [LARGE SCALE GENOMIC DNA]</scope>
    <source>
        <strain evidence="1 2">CIP 106318</strain>
    </source>
</reference>